<evidence type="ECO:0000313" key="1">
    <source>
        <dbReference type="EMBL" id="MDR6221522.1"/>
    </source>
</evidence>
<comment type="caution">
    <text evidence="1">The sequence shown here is derived from an EMBL/GenBank/DDBJ whole genome shotgun (WGS) entry which is preliminary data.</text>
</comment>
<reference evidence="1" key="1">
    <citation type="submission" date="2023-07" db="EMBL/GenBank/DDBJ databases">
        <title>Sorghum-associated microbial communities from plants grown in Nebraska, USA.</title>
        <authorList>
            <person name="Schachtman D."/>
        </authorList>
    </citation>
    <scope>NUCLEOTIDE SEQUENCE</scope>
    <source>
        <strain evidence="1">BE330</strain>
    </source>
</reference>
<sequence>MRRWRTASLFQVLCDLTVVPETFGDYQTRASRGVVAAPGNFGASEGKVRWAFGSVANVVFYAQQAGEFTVNATFQNPVKDQSVTMVYAGRPSTPSADYSPGRR</sequence>
<gene>
    <name evidence="1" type="ORF">J2Y00_005159</name>
</gene>
<proteinExistence type="predicted"/>
<protein>
    <submittedName>
        <fullName evidence="1">Uncharacterized protein</fullName>
    </submittedName>
</protein>
<name>A0AAE3XJ43_9DEIO</name>
<organism evidence="1 2">
    <name type="scientific">Deinococcus soli</name>
    <name type="common">ex Cha et al. 2016</name>
    <dbReference type="NCBI Taxonomy" id="1309411"/>
    <lineage>
        <taxon>Bacteria</taxon>
        <taxon>Thermotogati</taxon>
        <taxon>Deinococcota</taxon>
        <taxon>Deinococci</taxon>
        <taxon>Deinococcales</taxon>
        <taxon>Deinococcaceae</taxon>
        <taxon>Deinococcus</taxon>
    </lineage>
</organism>
<accession>A0AAE3XJ43</accession>
<dbReference type="RefSeq" id="WP_189058968.1">
    <property type="nucleotide sequence ID" value="NZ_JAVDQJ010000042.1"/>
</dbReference>
<dbReference type="AlphaFoldDB" id="A0AAE3XJ43"/>
<dbReference type="Proteomes" id="UP001185331">
    <property type="component" value="Unassembled WGS sequence"/>
</dbReference>
<dbReference type="EMBL" id="JAVDQK010000043">
    <property type="protein sequence ID" value="MDR6221522.1"/>
    <property type="molecule type" value="Genomic_DNA"/>
</dbReference>
<evidence type="ECO:0000313" key="2">
    <source>
        <dbReference type="Proteomes" id="UP001185331"/>
    </source>
</evidence>